<dbReference type="Proteomes" id="UP000663508">
    <property type="component" value="Plasmid pVL1_1"/>
</dbReference>
<organism evidence="2 3">
    <name type="scientific">Methylobacterium indicum</name>
    <dbReference type="NCBI Taxonomy" id="1775910"/>
    <lineage>
        <taxon>Bacteria</taxon>
        <taxon>Pseudomonadati</taxon>
        <taxon>Pseudomonadota</taxon>
        <taxon>Alphaproteobacteria</taxon>
        <taxon>Hyphomicrobiales</taxon>
        <taxon>Methylobacteriaceae</taxon>
        <taxon>Methylobacterium</taxon>
    </lineage>
</organism>
<evidence type="ECO:0000313" key="2">
    <source>
        <dbReference type="EMBL" id="BCM87614.1"/>
    </source>
</evidence>
<geneLocation type="plasmid" evidence="2 3">
    <name>pVL1_1</name>
</geneLocation>
<gene>
    <name evidence="2" type="ORF">mvi_60750</name>
</gene>
<dbReference type="KEGG" id="mind:mvi_60750"/>
<dbReference type="Pfam" id="PF03428">
    <property type="entry name" value="RP-C"/>
    <property type="match status" value="1"/>
</dbReference>
<accession>A0A8H8X057</accession>
<reference evidence="2" key="1">
    <citation type="submission" date="2020-11" db="EMBL/GenBank/DDBJ databases">
        <title>Complete genome sequence of a novel pathogenic Methylobacterium strain isolated from rice in Vietnam.</title>
        <authorList>
            <person name="Lai K."/>
            <person name="Okazaki S."/>
            <person name="Higashi K."/>
            <person name="Mori H."/>
            <person name="Toyoda A."/>
            <person name="Kurokawa K."/>
        </authorList>
    </citation>
    <scope>NUCLEOTIDE SEQUENCE</scope>
    <source>
        <strain evidence="2">VL1</strain>
        <plasmid evidence="2">pVL1_1</plasmid>
    </source>
</reference>
<dbReference type="AlphaFoldDB" id="A0A8H8X057"/>
<evidence type="ECO:0000313" key="3">
    <source>
        <dbReference type="Proteomes" id="UP000663508"/>
    </source>
</evidence>
<dbReference type="EMBL" id="AP024146">
    <property type="protein sequence ID" value="BCM87614.1"/>
    <property type="molecule type" value="Genomic_DNA"/>
</dbReference>
<feature type="domain" description="Plasmid replication protein C N-terminal" evidence="1">
    <location>
        <begin position="22"/>
        <end position="119"/>
    </location>
</feature>
<protein>
    <recommendedName>
        <fullName evidence="1">Plasmid replication protein C N-terminal domain-containing protein</fullName>
    </recommendedName>
</protein>
<evidence type="ECO:0000259" key="1">
    <source>
        <dbReference type="Pfam" id="PF03428"/>
    </source>
</evidence>
<keyword evidence="2" id="KW-0614">Plasmid</keyword>
<sequence>MKENSGRLGEVARRITAPFGARSLTAAQIAAQAEAATARPAGIVAEKWRVLHDLTVARARFGLSSATLVVFGAILTSCPRQCWLRPRTVPTCPDLVVFPSRSSLVARARGLSEAALHRHPLLSARPA</sequence>
<dbReference type="InterPro" id="IPR005090">
    <property type="entry name" value="RepC_N"/>
</dbReference>
<name>A0A8H8X057_9HYPH</name>
<dbReference type="RefSeq" id="WP_207183793.1">
    <property type="nucleotide sequence ID" value="NZ_AP024146.1"/>
</dbReference>
<proteinExistence type="predicted"/>